<comment type="caution">
    <text evidence="2">The sequence shown here is derived from an EMBL/GenBank/DDBJ whole genome shotgun (WGS) entry which is preliminary data.</text>
</comment>
<feature type="domain" description="DUF7033" evidence="1">
    <location>
        <begin position="115"/>
        <end position="205"/>
    </location>
</feature>
<dbReference type="InterPro" id="IPR054297">
    <property type="entry name" value="DUF7033"/>
</dbReference>
<name>A0ABS6BP59_9CLOT</name>
<dbReference type="Proteomes" id="UP000776252">
    <property type="component" value="Unassembled WGS sequence"/>
</dbReference>
<dbReference type="RefSeq" id="WP_216145893.1">
    <property type="nucleotide sequence ID" value="NZ_JAHLDV010000003.1"/>
</dbReference>
<accession>A0ABS6BP59</accession>
<keyword evidence="3" id="KW-1185">Reference proteome</keyword>
<evidence type="ECO:0000313" key="2">
    <source>
        <dbReference type="EMBL" id="MBU3158691.1"/>
    </source>
</evidence>
<reference evidence="2 3" key="1">
    <citation type="submission" date="2021-06" db="EMBL/GenBank/DDBJ databases">
        <title>Clostridia strains as spoilage organisms.</title>
        <authorList>
            <person name="Wambui J."/>
            <person name="Stephan R."/>
            <person name="Stevens M.J.A."/>
        </authorList>
    </citation>
    <scope>NUCLEOTIDE SEQUENCE [LARGE SCALE GENOMIC DNA]</scope>
    <source>
        <strain evidence="2 3">DSM 14204</strain>
    </source>
</reference>
<dbReference type="EMBL" id="JAHLDV010000003">
    <property type="protein sequence ID" value="MBU3158691.1"/>
    <property type="molecule type" value="Genomic_DNA"/>
</dbReference>
<dbReference type="CDD" id="cd10931">
    <property type="entry name" value="CE4_u7"/>
    <property type="match status" value="1"/>
</dbReference>
<sequence>MKHIAFIYFNEVFKKQIEYTANTIFKDYEVDVLIVSAHDFKCLNQRFDLVISYGNIKNNICANMILLEGPLFSKEYLTLKSIPTDIKSYEELPVFFMNSDEDYFIKNVGDKLIVNIDIIQTSFFFLTCYEEYVIDEYDMYGRFNIKKSILYAHDLLKRPVVNDSIQWFIDTLNIKYNINIKKKNLWGEKSFQVLLSHDVDVVSKYLTFLREVRLELSILLIDRKPKEVLRRIRGYIATELCKIEKDPSDTFNMILSMEKSMGYNSSFYFMTDGKGYSTTNKKVKKILKQISNGDNEIGFHPGLGTADNENLFSKEFMIFKKRFVKVDKVGVRQHYLSFNPHKTWSIQEKHRIHYDTTLCFPECAGFKGGYCLPYKPYDLKNDRIIDIWEIPLIVMDGSLMQYMKLDFEESVKYIKELIRKVEIHNGIFVLLWHNSAISKEYNIHSRDIFQWFYDYIKTCNCDVTSGEDIISKYEKTI</sequence>
<dbReference type="Pfam" id="PF23019">
    <property type="entry name" value="DUF7033"/>
    <property type="match status" value="1"/>
</dbReference>
<protein>
    <submittedName>
        <fullName evidence="2">Polysaccharide deacetylase family protein</fullName>
    </submittedName>
</protein>
<gene>
    <name evidence="2" type="ORF">KPL37_02740</name>
</gene>
<organism evidence="2 3">
    <name type="scientific">Clostridium frigoris</name>
    <dbReference type="NCBI Taxonomy" id="205327"/>
    <lineage>
        <taxon>Bacteria</taxon>
        <taxon>Bacillati</taxon>
        <taxon>Bacillota</taxon>
        <taxon>Clostridia</taxon>
        <taxon>Eubacteriales</taxon>
        <taxon>Clostridiaceae</taxon>
        <taxon>Clostridium</taxon>
    </lineage>
</organism>
<evidence type="ECO:0000259" key="1">
    <source>
        <dbReference type="Pfam" id="PF23019"/>
    </source>
</evidence>
<proteinExistence type="predicted"/>
<evidence type="ECO:0000313" key="3">
    <source>
        <dbReference type="Proteomes" id="UP000776252"/>
    </source>
</evidence>